<accession>A0A7S2K3H1</accession>
<reference evidence="1" key="1">
    <citation type="submission" date="2021-01" db="EMBL/GenBank/DDBJ databases">
        <authorList>
            <person name="Corre E."/>
            <person name="Pelletier E."/>
            <person name="Niang G."/>
            <person name="Scheremetjew M."/>
            <person name="Finn R."/>
            <person name="Kale V."/>
            <person name="Holt S."/>
            <person name="Cochrane G."/>
            <person name="Meng A."/>
            <person name="Brown T."/>
            <person name="Cohen L."/>
        </authorList>
    </citation>
    <scope>NUCLEOTIDE SEQUENCE</scope>
    <source>
        <strain evidence="1">RCC3387</strain>
    </source>
</reference>
<evidence type="ECO:0000313" key="1">
    <source>
        <dbReference type="EMBL" id="CAD9563860.1"/>
    </source>
</evidence>
<dbReference type="SUPFAM" id="SSF47769">
    <property type="entry name" value="SAM/Pointed domain"/>
    <property type="match status" value="1"/>
</dbReference>
<dbReference type="AlphaFoldDB" id="A0A7S2K3H1"/>
<dbReference type="EMBL" id="HBGW01039449">
    <property type="protein sequence ID" value="CAD9563860.1"/>
    <property type="molecule type" value="Transcribed_RNA"/>
</dbReference>
<sequence length="132" mass="14586">MNVAVEEDLWVLKEADDEAVQLLTEWREEQWQARRAHHVSRWTAGMLQSFVRSLELPGEVRLPSTMTGGQLCRLSRQSLAALCSDADTAEALHSALQQERAVARDVELSQTGRNAKMAALGNHKVHAALDGG</sequence>
<protein>
    <submittedName>
        <fullName evidence="1">Uncharacterized protein</fullName>
    </submittedName>
</protein>
<name>A0A7S2K3H1_9DINO</name>
<proteinExistence type="predicted"/>
<dbReference type="InterPro" id="IPR013761">
    <property type="entry name" value="SAM/pointed_sf"/>
</dbReference>
<organism evidence="1">
    <name type="scientific">Zooxanthella nutricula</name>
    <dbReference type="NCBI Taxonomy" id="1333877"/>
    <lineage>
        <taxon>Eukaryota</taxon>
        <taxon>Sar</taxon>
        <taxon>Alveolata</taxon>
        <taxon>Dinophyceae</taxon>
        <taxon>Peridiniales</taxon>
        <taxon>Peridiniales incertae sedis</taxon>
        <taxon>Zooxanthella</taxon>
    </lineage>
</organism>
<gene>
    <name evidence="1" type="ORF">BRAN1462_LOCUS24902</name>
</gene>